<evidence type="ECO:0000256" key="2">
    <source>
        <dbReference type="ARBA" id="ARBA00005887"/>
    </source>
</evidence>
<feature type="transmembrane region" description="Helical" evidence="8">
    <location>
        <begin position="120"/>
        <end position="146"/>
    </location>
</feature>
<feature type="transmembrane region" description="Helical" evidence="8">
    <location>
        <begin position="254"/>
        <end position="280"/>
    </location>
</feature>
<keyword evidence="6 8" id="KW-0472">Membrane</keyword>
<dbReference type="Gene3D" id="1.10.3430.10">
    <property type="entry name" value="Ammonium transporter AmtB like domains"/>
    <property type="match status" value="1"/>
</dbReference>
<dbReference type="InterPro" id="IPR024041">
    <property type="entry name" value="NH4_transpt_AmtB-like_dom"/>
</dbReference>
<dbReference type="RefSeq" id="WP_071505054.1">
    <property type="nucleotide sequence ID" value="NZ_MORL01000013.1"/>
</dbReference>
<keyword evidence="4 8" id="KW-0812">Transmembrane</keyword>
<proteinExistence type="inferred from homology"/>
<dbReference type="GO" id="GO:0008519">
    <property type="term" value="F:ammonium channel activity"/>
    <property type="evidence" value="ECO:0007669"/>
    <property type="project" value="InterPro"/>
</dbReference>
<accession>A0A1S2VF39</accession>
<dbReference type="NCBIfam" id="TIGR00836">
    <property type="entry name" value="amt"/>
    <property type="match status" value="1"/>
</dbReference>
<dbReference type="PANTHER" id="PTHR43029:SF10">
    <property type="entry name" value="AMMONIUM TRANSPORTER MEP2"/>
    <property type="match status" value="1"/>
</dbReference>
<feature type="domain" description="Ammonium transporter AmtB-like" evidence="9">
    <location>
        <begin position="38"/>
        <end position="436"/>
    </location>
</feature>
<dbReference type="InterPro" id="IPR001905">
    <property type="entry name" value="Ammonium_transpt"/>
</dbReference>
<evidence type="ECO:0000256" key="1">
    <source>
        <dbReference type="ARBA" id="ARBA00004141"/>
    </source>
</evidence>
<name>A0A1S2VF39_9BACT</name>
<comment type="similarity">
    <text evidence="2 8">Belongs to the ammonia transporter channel (TC 1.A.11.2) family.</text>
</comment>
<feature type="transmembrane region" description="Helical" evidence="8">
    <location>
        <begin position="39"/>
        <end position="59"/>
    </location>
</feature>
<dbReference type="InterPro" id="IPR029020">
    <property type="entry name" value="Ammonium/urea_transptr"/>
</dbReference>
<feature type="transmembrane region" description="Helical" evidence="8">
    <location>
        <begin position="158"/>
        <end position="179"/>
    </location>
</feature>
<dbReference type="SUPFAM" id="SSF111352">
    <property type="entry name" value="Ammonium transporter"/>
    <property type="match status" value="1"/>
</dbReference>
<dbReference type="Proteomes" id="UP000181790">
    <property type="component" value="Unassembled WGS sequence"/>
</dbReference>
<sequence length="440" mass="46663">MSRYIPLALLLIVSVMGILMPSVPTQIVTEGIDTGDTAWMLVSSALVLLMTPGLAYFYGGMVNNKNVISTMLQSFIAMGVISILWVVVGFSLAFGDSIGGFIGDPRTFFMFKGVLDGKPWSLAATIPLVVFAFFQLKFAVITPALVTGSMAERINFRSYVLFMILFCLFVYTPLAHWTWHPDGFLFKMGVLDFAGGTVVHMSAGWAALAGAIYLKRRKSHMEANYFPPANIPFVLLGTGLLWFGWFGFNAGSAVGASALAASAFATTNTAAAAAGLSWVLFDAAKGKKVSALGFAIGAVVGLVAITPAAGFVTIPSSIFIGSVAGMISNFVAHLRTKSTLDDTLDVFPCHGVGGMVGMLMTGIFASKGINPAVTVEGLAFGETGLFIEHVKALFIVSAFAFGGSLLLLKVTDLILPLRVSEDDEKVGLDVSQHDEFLIEA</sequence>
<evidence type="ECO:0000256" key="7">
    <source>
        <dbReference type="ARBA" id="ARBA00023177"/>
    </source>
</evidence>
<keyword evidence="7 8" id="KW-0924">Ammonia transport</keyword>
<reference evidence="10 11" key="1">
    <citation type="submission" date="2016-10" db="EMBL/GenBank/DDBJ databases">
        <title>Arsenicibacter rosenii gen. nov., sp. nov., an efficient arsenic-methylating bacterium isolated from an arsenic-contaminated paddy soil.</title>
        <authorList>
            <person name="Huang K."/>
        </authorList>
    </citation>
    <scope>NUCLEOTIDE SEQUENCE [LARGE SCALE GENOMIC DNA]</scope>
    <source>
        <strain evidence="10 11">SM-1</strain>
    </source>
</reference>
<dbReference type="InterPro" id="IPR018047">
    <property type="entry name" value="Ammonium_transpt_CS"/>
</dbReference>
<feature type="transmembrane region" description="Helical" evidence="8">
    <location>
        <begin position="191"/>
        <end position="214"/>
    </location>
</feature>
<dbReference type="Pfam" id="PF00909">
    <property type="entry name" value="Ammonium_transp"/>
    <property type="match status" value="1"/>
</dbReference>
<evidence type="ECO:0000259" key="9">
    <source>
        <dbReference type="Pfam" id="PF00909"/>
    </source>
</evidence>
<feature type="transmembrane region" description="Helical" evidence="8">
    <location>
        <begin position="226"/>
        <end position="248"/>
    </location>
</feature>
<protein>
    <recommendedName>
        <fullName evidence="8">Ammonium transporter</fullName>
    </recommendedName>
</protein>
<feature type="transmembrane region" description="Helical" evidence="8">
    <location>
        <begin position="346"/>
        <end position="366"/>
    </location>
</feature>
<organism evidence="10 11">
    <name type="scientific">Arsenicibacter rosenii</name>
    <dbReference type="NCBI Taxonomy" id="1750698"/>
    <lineage>
        <taxon>Bacteria</taxon>
        <taxon>Pseudomonadati</taxon>
        <taxon>Bacteroidota</taxon>
        <taxon>Cytophagia</taxon>
        <taxon>Cytophagales</taxon>
        <taxon>Spirosomataceae</taxon>
        <taxon>Arsenicibacter</taxon>
    </lineage>
</organism>
<evidence type="ECO:0000256" key="4">
    <source>
        <dbReference type="ARBA" id="ARBA00022692"/>
    </source>
</evidence>
<comment type="caution">
    <text evidence="10">The sequence shown here is derived from an EMBL/GenBank/DDBJ whole genome shotgun (WGS) entry which is preliminary data.</text>
</comment>
<dbReference type="EMBL" id="MORL01000013">
    <property type="protein sequence ID" value="OIN57343.1"/>
    <property type="molecule type" value="Genomic_DNA"/>
</dbReference>
<feature type="transmembrane region" description="Helical" evidence="8">
    <location>
        <begin position="318"/>
        <end position="334"/>
    </location>
</feature>
<comment type="subcellular location">
    <subcellularLocation>
        <location evidence="8">Cell membrane</location>
        <topology evidence="8">Multi-pass membrane protein</topology>
    </subcellularLocation>
    <subcellularLocation>
        <location evidence="1">Membrane</location>
        <topology evidence="1">Multi-pass membrane protein</topology>
    </subcellularLocation>
</comment>
<evidence type="ECO:0000256" key="5">
    <source>
        <dbReference type="ARBA" id="ARBA00022989"/>
    </source>
</evidence>
<dbReference type="PANTHER" id="PTHR43029">
    <property type="entry name" value="AMMONIUM TRANSPORTER MEP2"/>
    <property type="match status" value="1"/>
</dbReference>
<feature type="transmembrane region" description="Helical" evidence="8">
    <location>
        <begin position="386"/>
        <end position="408"/>
    </location>
</feature>
<dbReference type="GO" id="GO:0005886">
    <property type="term" value="C:plasma membrane"/>
    <property type="evidence" value="ECO:0007669"/>
    <property type="project" value="UniProtKB-SubCell"/>
</dbReference>
<gene>
    <name evidence="10" type="ORF">BLX24_20415</name>
</gene>
<feature type="transmembrane region" description="Helical" evidence="8">
    <location>
        <begin position="292"/>
        <end position="312"/>
    </location>
</feature>
<dbReference type="PROSITE" id="PS01219">
    <property type="entry name" value="AMMONIUM_TRANSP"/>
    <property type="match status" value="1"/>
</dbReference>
<dbReference type="AlphaFoldDB" id="A0A1S2VF39"/>
<feature type="transmembrane region" description="Helical" evidence="8">
    <location>
        <begin position="71"/>
        <end position="94"/>
    </location>
</feature>
<evidence type="ECO:0000256" key="6">
    <source>
        <dbReference type="ARBA" id="ARBA00023136"/>
    </source>
</evidence>
<evidence type="ECO:0000313" key="11">
    <source>
        <dbReference type="Proteomes" id="UP000181790"/>
    </source>
</evidence>
<keyword evidence="11" id="KW-1185">Reference proteome</keyword>
<evidence type="ECO:0000256" key="8">
    <source>
        <dbReference type="RuleBase" id="RU362002"/>
    </source>
</evidence>
<dbReference type="OrthoDB" id="9814202at2"/>
<evidence type="ECO:0000256" key="3">
    <source>
        <dbReference type="ARBA" id="ARBA00022448"/>
    </source>
</evidence>
<keyword evidence="3 8" id="KW-0813">Transport</keyword>
<keyword evidence="5 8" id="KW-1133">Transmembrane helix</keyword>
<evidence type="ECO:0000313" key="10">
    <source>
        <dbReference type="EMBL" id="OIN57343.1"/>
    </source>
</evidence>